<proteinExistence type="predicted"/>
<feature type="compositionally biased region" description="Polar residues" evidence="1">
    <location>
        <begin position="1"/>
        <end position="24"/>
    </location>
</feature>
<accession>A0A9J6FCD9</accession>
<reference evidence="2 3" key="1">
    <citation type="journal article" date="2020" name="Cell">
        <title>Large-Scale Comparative Analyses of Tick Genomes Elucidate Their Genetic Diversity and Vector Capacities.</title>
        <authorList>
            <consortium name="Tick Genome and Microbiome Consortium (TIGMIC)"/>
            <person name="Jia N."/>
            <person name="Wang J."/>
            <person name="Shi W."/>
            <person name="Du L."/>
            <person name="Sun Y."/>
            <person name="Zhan W."/>
            <person name="Jiang J.F."/>
            <person name="Wang Q."/>
            <person name="Zhang B."/>
            <person name="Ji P."/>
            <person name="Bell-Sakyi L."/>
            <person name="Cui X.M."/>
            <person name="Yuan T.T."/>
            <person name="Jiang B.G."/>
            <person name="Yang W.F."/>
            <person name="Lam T.T."/>
            <person name="Chang Q.C."/>
            <person name="Ding S.J."/>
            <person name="Wang X.J."/>
            <person name="Zhu J.G."/>
            <person name="Ruan X.D."/>
            <person name="Zhao L."/>
            <person name="Wei J.T."/>
            <person name="Ye R.Z."/>
            <person name="Que T.C."/>
            <person name="Du C.H."/>
            <person name="Zhou Y.H."/>
            <person name="Cheng J.X."/>
            <person name="Dai P.F."/>
            <person name="Guo W.B."/>
            <person name="Han X.H."/>
            <person name="Huang E.J."/>
            <person name="Li L.F."/>
            <person name="Wei W."/>
            <person name="Gao Y.C."/>
            <person name="Liu J.Z."/>
            <person name="Shao H.Z."/>
            <person name="Wang X."/>
            <person name="Wang C.C."/>
            <person name="Yang T.C."/>
            <person name="Huo Q.B."/>
            <person name="Li W."/>
            <person name="Chen H.Y."/>
            <person name="Chen S.E."/>
            <person name="Zhou L.G."/>
            <person name="Ni X.B."/>
            <person name="Tian J.H."/>
            <person name="Sheng Y."/>
            <person name="Liu T."/>
            <person name="Pan Y.S."/>
            <person name="Xia L.Y."/>
            <person name="Li J."/>
            <person name="Zhao F."/>
            <person name="Cao W.C."/>
        </authorList>
    </citation>
    <scope>NUCLEOTIDE SEQUENCE [LARGE SCALE GENOMIC DNA]</scope>
    <source>
        <strain evidence="2">HaeL-2018</strain>
    </source>
</reference>
<name>A0A9J6FCD9_HAELO</name>
<feature type="compositionally biased region" description="Basic and acidic residues" evidence="1">
    <location>
        <begin position="68"/>
        <end position="81"/>
    </location>
</feature>
<dbReference type="EMBL" id="JABSTR010000001">
    <property type="protein sequence ID" value="KAH9360531.1"/>
    <property type="molecule type" value="Genomic_DNA"/>
</dbReference>
<keyword evidence="3" id="KW-1185">Reference proteome</keyword>
<evidence type="ECO:0000256" key="1">
    <source>
        <dbReference type="SAM" id="MobiDB-lite"/>
    </source>
</evidence>
<comment type="caution">
    <text evidence="2">The sequence shown here is derived from an EMBL/GenBank/DDBJ whole genome shotgun (WGS) entry which is preliminary data.</text>
</comment>
<dbReference type="Proteomes" id="UP000821853">
    <property type="component" value="Chromosome 1"/>
</dbReference>
<sequence length="471" mass="51084">MGEGSSDASPHSGSDVTASLTATGTAEIPEDSSDSKPSSGIGITQSLDALTAVVQGTSEPQFYSACDEPERPDATRTKDVPECSSEPPPCTTSNATESLAAAGTATVPESAPQWLLRIADKVHKDGNIGYAHDDLDESDEEEKIRIYVLDITGLPQEVAKECLEQQQSPPHPSALEPEYQMMRQQVFHLTKLHAEQECLGGQLVCVVCLEAESTLLKIQEGVRKDPSMRAFMLGNIAFVGVLVKLCRLDSPVPPNICGVLGPDIKRFVEKRGYWDGGSVSTLVKGHPSGKLWERFLDDAAMKIKRVAYSVGVQPPTVRGSDASAVLALSGQPVAAPAAVNEGSFHSSNVSGCLDARHLWIYNGAQARANVDGRLLAEVHRFLQEGLRENAPHMRETASLWTSEEQLERVLVLEVTEEVAVVWFMDRGSFLKVLRSKLVYLFPDFKFQPPAICLAVLQNNKPVPSLGTLWSI</sequence>
<dbReference type="AlphaFoldDB" id="A0A9J6FCD9"/>
<protein>
    <submittedName>
        <fullName evidence="2">Uncharacterized protein</fullName>
    </submittedName>
</protein>
<feature type="region of interest" description="Disordered" evidence="1">
    <location>
        <begin position="1"/>
        <end position="43"/>
    </location>
</feature>
<evidence type="ECO:0000313" key="2">
    <source>
        <dbReference type="EMBL" id="KAH9360531.1"/>
    </source>
</evidence>
<organism evidence="2 3">
    <name type="scientific">Haemaphysalis longicornis</name>
    <name type="common">Bush tick</name>
    <dbReference type="NCBI Taxonomy" id="44386"/>
    <lineage>
        <taxon>Eukaryota</taxon>
        <taxon>Metazoa</taxon>
        <taxon>Ecdysozoa</taxon>
        <taxon>Arthropoda</taxon>
        <taxon>Chelicerata</taxon>
        <taxon>Arachnida</taxon>
        <taxon>Acari</taxon>
        <taxon>Parasitiformes</taxon>
        <taxon>Ixodida</taxon>
        <taxon>Ixodoidea</taxon>
        <taxon>Ixodidae</taxon>
        <taxon>Haemaphysalinae</taxon>
        <taxon>Haemaphysalis</taxon>
    </lineage>
</organism>
<gene>
    <name evidence="2" type="ORF">HPB48_009333</name>
</gene>
<evidence type="ECO:0000313" key="3">
    <source>
        <dbReference type="Proteomes" id="UP000821853"/>
    </source>
</evidence>
<feature type="region of interest" description="Disordered" evidence="1">
    <location>
        <begin position="61"/>
        <end position="95"/>
    </location>
</feature>
<dbReference type="VEuPathDB" id="VectorBase:HLOH_046517"/>